<sequence>RAGVLWYIPAGHQRPYELSDVEHAGNESCHPLTVNLGLLMYNSIKLSWPRRVPWWQWFKIRM</sequence>
<dbReference type="Proteomes" id="UP000265520">
    <property type="component" value="Unassembled WGS sequence"/>
</dbReference>
<name>A0A392W576_9FABA</name>
<dbReference type="AlphaFoldDB" id="A0A392W576"/>
<organism evidence="1 2">
    <name type="scientific">Trifolium medium</name>
    <dbReference type="NCBI Taxonomy" id="97028"/>
    <lineage>
        <taxon>Eukaryota</taxon>
        <taxon>Viridiplantae</taxon>
        <taxon>Streptophyta</taxon>
        <taxon>Embryophyta</taxon>
        <taxon>Tracheophyta</taxon>
        <taxon>Spermatophyta</taxon>
        <taxon>Magnoliopsida</taxon>
        <taxon>eudicotyledons</taxon>
        <taxon>Gunneridae</taxon>
        <taxon>Pentapetalae</taxon>
        <taxon>rosids</taxon>
        <taxon>fabids</taxon>
        <taxon>Fabales</taxon>
        <taxon>Fabaceae</taxon>
        <taxon>Papilionoideae</taxon>
        <taxon>50 kb inversion clade</taxon>
        <taxon>NPAAA clade</taxon>
        <taxon>Hologalegina</taxon>
        <taxon>IRL clade</taxon>
        <taxon>Trifolieae</taxon>
        <taxon>Trifolium</taxon>
    </lineage>
</organism>
<feature type="non-terminal residue" evidence="1">
    <location>
        <position position="1"/>
    </location>
</feature>
<evidence type="ECO:0000313" key="1">
    <source>
        <dbReference type="EMBL" id="MCI93820.1"/>
    </source>
</evidence>
<proteinExistence type="predicted"/>
<evidence type="ECO:0000313" key="2">
    <source>
        <dbReference type="Proteomes" id="UP000265520"/>
    </source>
</evidence>
<reference evidence="1 2" key="1">
    <citation type="journal article" date="2018" name="Front. Plant Sci.">
        <title>Red Clover (Trifolium pratense) and Zigzag Clover (T. medium) - A Picture of Genomic Similarities and Differences.</title>
        <authorList>
            <person name="Dluhosova J."/>
            <person name="Istvanek J."/>
            <person name="Nedelnik J."/>
            <person name="Repkova J."/>
        </authorList>
    </citation>
    <scope>NUCLEOTIDE SEQUENCE [LARGE SCALE GENOMIC DNA]</scope>
    <source>
        <strain evidence="2">cv. 10/8</strain>
        <tissue evidence="1">Leaf</tissue>
    </source>
</reference>
<accession>A0A392W576</accession>
<dbReference type="EMBL" id="LXQA011339874">
    <property type="protein sequence ID" value="MCI93820.1"/>
    <property type="molecule type" value="Genomic_DNA"/>
</dbReference>
<protein>
    <submittedName>
        <fullName evidence="1">Uncharacterized protein</fullName>
    </submittedName>
</protein>
<comment type="caution">
    <text evidence="1">The sequence shown here is derived from an EMBL/GenBank/DDBJ whole genome shotgun (WGS) entry which is preliminary data.</text>
</comment>
<keyword evidence="2" id="KW-1185">Reference proteome</keyword>